<dbReference type="SMART" id="SM00345">
    <property type="entry name" value="HTH_GNTR"/>
    <property type="match status" value="1"/>
</dbReference>
<dbReference type="InterPro" id="IPR000524">
    <property type="entry name" value="Tscrpt_reg_HTH_GntR"/>
</dbReference>
<feature type="domain" description="HTH gntR-type" evidence="4">
    <location>
        <begin position="17"/>
        <end position="85"/>
    </location>
</feature>
<sequence>MSREQTPLEPLSVASSQPLYLQIKSALAQRIQDGHYQPHERLPSESELMKVFGVSRITVRQALRDLHGEGLVFSVQGKGTFVSKPKAMQNVQRLQGFGEAMVPQGYEASTRVISVQEVRPPQEVAEALGCKQSDLVIELKRIRYLNREPISIDHSFYPADIGRPLMGRDLTQDIFPLLENEFDIALSFADLRIEASLAGTGEEQYLNYPVDSPILKIRRLVLAQAGRPVAFEILSYRGDAFQYHLRAER</sequence>
<dbReference type="InterPro" id="IPR036388">
    <property type="entry name" value="WH-like_DNA-bd_sf"/>
</dbReference>
<protein>
    <submittedName>
        <fullName evidence="5">GntR family transcriptional regulator</fullName>
    </submittedName>
</protein>
<keyword evidence="3" id="KW-0804">Transcription</keyword>
<evidence type="ECO:0000256" key="2">
    <source>
        <dbReference type="ARBA" id="ARBA00023125"/>
    </source>
</evidence>
<proteinExistence type="predicted"/>
<dbReference type="SMART" id="SM00866">
    <property type="entry name" value="UTRA"/>
    <property type="match status" value="1"/>
</dbReference>
<keyword evidence="2" id="KW-0238">DNA-binding</keyword>
<evidence type="ECO:0000256" key="1">
    <source>
        <dbReference type="ARBA" id="ARBA00023015"/>
    </source>
</evidence>
<dbReference type="RefSeq" id="WP_046860570.1">
    <property type="nucleotide sequence ID" value="NZ_CP011412.1"/>
</dbReference>
<dbReference type="Proteomes" id="UP000034410">
    <property type="component" value="Chromosome"/>
</dbReference>
<gene>
    <name evidence="5" type="ORF">AAY24_16265</name>
</gene>
<dbReference type="Pfam" id="PF07702">
    <property type="entry name" value="UTRA"/>
    <property type="match status" value="1"/>
</dbReference>
<dbReference type="Gene3D" id="3.40.1410.10">
    <property type="entry name" value="Chorismate lyase-like"/>
    <property type="match status" value="1"/>
</dbReference>
<dbReference type="CDD" id="cd07377">
    <property type="entry name" value="WHTH_GntR"/>
    <property type="match status" value="1"/>
</dbReference>
<dbReference type="InterPro" id="IPR011663">
    <property type="entry name" value="UTRA"/>
</dbReference>
<organism evidence="5 6">
    <name type="scientific">Sedimenticola thiotaurini</name>
    <dbReference type="NCBI Taxonomy" id="1543721"/>
    <lineage>
        <taxon>Bacteria</taxon>
        <taxon>Pseudomonadati</taxon>
        <taxon>Pseudomonadota</taxon>
        <taxon>Gammaproteobacteria</taxon>
        <taxon>Chromatiales</taxon>
        <taxon>Sedimenticolaceae</taxon>
        <taxon>Sedimenticola</taxon>
    </lineage>
</organism>
<reference evidence="5 6" key="1">
    <citation type="journal article" date="2015" name="Genome Announc.">
        <title>Complete Genome Sequence of Sedimenticola thiotaurini Strain SIP-G1, a Polyphosphate- and Polyhydroxyalkanoate-Accumulating Sulfur-Oxidizing Gammaproteobacterium Isolated from Salt Marsh Sediments.</title>
        <authorList>
            <person name="Flood B.E."/>
            <person name="Jones D.S."/>
            <person name="Bailey J.V."/>
        </authorList>
    </citation>
    <scope>NUCLEOTIDE SEQUENCE [LARGE SCALE GENOMIC DNA]</scope>
    <source>
        <strain evidence="5 6">SIP-G1</strain>
    </source>
</reference>
<dbReference type="SUPFAM" id="SSF64288">
    <property type="entry name" value="Chorismate lyase-like"/>
    <property type="match status" value="1"/>
</dbReference>
<dbReference type="EMBL" id="CP011412">
    <property type="protein sequence ID" value="AKH21649.1"/>
    <property type="molecule type" value="Genomic_DNA"/>
</dbReference>
<dbReference type="SUPFAM" id="SSF46785">
    <property type="entry name" value="Winged helix' DNA-binding domain"/>
    <property type="match status" value="1"/>
</dbReference>
<dbReference type="PATRIC" id="fig|1543721.4.peg.3358"/>
<accession>A0A0F7K288</accession>
<dbReference type="InterPro" id="IPR028978">
    <property type="entry name" value="Chorismate_lyase_/UTRA_dom_sf"/>
</dbReference>
<keyword evidence="1" id="KW-0805">Transcription regulation</keyword>
<dbReference type="KEGG" id="seds:AAY24_16265"/>
<evidence type="ECO:0000313" key="6">
    <source>
        <dbReference type="Proteomes" id="UP000034410"/>
    </source>
</evidence>
<evidence type="ECO:0000259" key="4">
    <source>
        <dbReference type="PROSITE" id="PS50949"/>
    </source>
</evidence>
<evidence type="ECO:0000256" key="3">
    <source>
        <dbReference type="ARBA" id="ARBA00023163"/>
    </source>
</evidence>
<dbReference type="PANTHER" id="PTHR44846">
    <property type="entry name" value="MANNOSYL-D-GLYCERATE TRANSPORT/METABOLISM SYSTEM REPRESSOR MNGR-RELATED"/>
    <property type="match status" value="1"/>
</dbReference>
<dbReference type="GO" id="GO:0003677">
    <property type="term" value="F:DNA binding"/>
    <property type="evidence" value="ECO:0007669"/>
    <property type="project" value="UniProtKB-KW"/>
</dbReference>
<dbReference type="Pfam" id="PF00392">
    <property type="entry name" value="GntR"/>
    <property type="match status" value="1"/>
</dbReference>
<dbReference type="OrthoDB" id="9784545at2"/>
<dbReference type="PRINTS" id="PR00035">
    <property type="entry name" value="HTHGNTR"/>
</dbReference>
<dbReference type="FunFam" id="1.10.10.10:FF:000079">
    <property type="entry name" value="GntR family transcriptional regulator"/>
    <property type="match status" value="1"/>
</dbReference>
<dbReference type="GO" id="GO:0045892">
    <property type="term" value="P:negative regulation of DNA-templated transcription"/>
    <property type="evidence" value="ECO:0007669"/>
    <property type="project" value="TreeGrafter"/>
</dbReference>
<name>A0A0F7K288_9GAMM</name>
<dbReference type="AlphaFoldDB" id="A0A0F7K288"/>
<dbReference type="PROSITE" id="PS50949">
    <property type="entry name" value="HTH_GNTR"/>
    <property type="match status" value="1"/>
</dbReference>
<dbReference type="PANTHER" id="PTHR44846:SF1">
    <property type="entry name" value="MANNOSYL-D-GLYCERATE TRANSPORT_METABOLISM SYSTEM REPRESSOR MNGR-RELATED"/>
    <property type="match status" value="1"/>
</dbReference>
<dbReference type="InterPro" id="IPR050679">
    <property type="entry name" value="Bact_HTH_transcr_reg"/>
</dbReference>
<keyword evidence="6" id="KW-1185">Reference proteome</keyword>
<dbReference type="InterPro" id="IPR036390">
    <property type="entry name" value="WH_DNA-bd_sf"/>
</dbReference>
<dbReference type="GO" id="GO:0003700">
    <property type="term" value="F:DNA-binding transcription factor activity"/>
    <property type="evidence" value="ECO:0007669"/>
    <property type="project" value="InterPro"/>
</dbReference>
<evidence type="ECO:0000313" key="5">
    <source>
        <dbReference type="EMBL" id="AKH21649.1"/>
    </source>
</evidence>
<dbReference type="Gene3D" id="1.10.10.10">
    <property type="entry name" value="Winged helix-like DNA-binding domain superfamily/Winged helix DNA-binding domain"/>
    <property type="match status" value="1"/>
</dbReference>